<dbReference type="OrthoDB" id="2342176at2759"/>
<proteinExistence type="predicted"/>
<organism evidence="2 3">
    <name type="scientific">Penicillium angulare</name>
    <dbReference type="NCBI Taxonomy" id="116970"/>
    <lineage>
        <taxon>Eukaryota</taxon>
        <taxon>Fungi</taxon>
        <taxon>Dikarya</taxon>
        <taxon>Ascomycota</taxon>
        <taxon>Pezizomycotina</taxon>
        <taxon>Eurotiomycetes</taxon>
        <taxon>Eurotiomycetidae</taxon>
        <taxon>Eurotiales</taxon>
        <taxon>Aspergillaceae</taxon>
        <taxon>Penicillium</taxon>
    </lineage>
</organism>
<protein>
    <recommendedName>
        <fullName evidence="4">Lytic polysaccharide monooxygenase</fullName>
    </recommendedName>
</protein>
<evidence type="ECO:0000313" key="2">
    <source>
        <dbReference type="EMBL" id="KAJ5100938.1"/>
    </source>
</evidence>
<dbReference type="AlphaFoldDB" id="A0A9W9FIX1"/>
<dbReference type="PANTHER" id="PTHR36182">
    <property type="entry name" value="PROTEIN, PUTATIVE (AFU_ORTHOLOGUE AFUA_6G10930)-RELATED"/>
    <property type="match status" value="1"/>
</dbReference>
<evidence type="ECO:0000256" key="1">
    <source>
        <dbReference type="SAM" id="SignalP"/>
    </source>
</evidence>
<keyword evidence="1" id="KW-0732">Signal</keyword>
<dbReference type="Proteomes" id="UP001149165">
    <property type="component" value="Unassembled WGS sequence"/>
</dbReference>
<evidence type="ECO:0000313" key="3">
    <source>
        <dbReference type="Proteomes" id="UP001149165"/>
    </source>
</evidence>
<dbReference type="Gene3D" id="2.70.50.70">
    <property type="match status" value="1"/>
</dbReference>
<name>A0A9W9FIX1_9EURO</name>
<feature type="signal peptide" evidence="1">
    <location>
        <begin position="1"/>
        <end position="18"/>
    </location>
</feature>
<gene>
    <name evidence="2" type="ORF">N7456_006990</name>
</gene>
<reference evidence="2" key="2">
    <citation type="journal article" date="2023" name="IMA Fungus">
        <title>Comparative genomic study of the Penicillium genus elucidates a diverse pangenome and 15 lateral gene transfer events.</title>
        <authorList>
            <person name="Petersen C."/>
            <person name="Sorensen T."/>
            <person name="Nielsen M.R."/>
            <person name="Sondergaard T.E."/>
            <person name="Sorensen J.L."/>
            <person name="Fitzpatrick D.A."/>
            <person name="Frisvad J.C."/>
            <person name="Nielsen K.L."/>
        </authorList>
    </citation>
    <scope>NUCLEOTIDE SEQUENCE</scope>
    <source>
        <strain evidence="2">IBT 30069</strain>
    </source>
</reference>
<comment type="caution">
    <text evidence="2">The sequence shown here is derived from an EMBL/GenBank/DDBJ whole genome shotgun (WGS) entry which is preliminary data.</text>
</comment>
<dbReference type="PANTHER" id="PTHR36182:SF2">
    <property type="entry name" value="LYTIC POLYSACCHARIDE MONOOXYGENASE"/>
    <property type="match status" value="1"/>
</dbReference>
<reference evidence="2" key="1">
    <citation type="submission" date="2022-11" db="EMBL/GenBank/DDBJ databases">
        <authorList>
            <person name="Petersen C."/>
        </authorList>
    </citation>
    <scope>NUCLEOTIDE SEQUENCE</scope>
    <source>
        <strain evidence="2">IBT 30069</strain>
    </source>
</reference>
<keyword evidence="3" id="KW-1185">Reference proteome</keyword>
<accession>A0A9W9FIX1</accession>
<feature type="chain" id="PRO_5040845222" description="Lytic polysaccharide monooxygenase" evidence="1">
    <location>
        <begin position="19"/>
        <end position="270"/>
    </location>
</feature>
<evidence type="ECO:0008006" key="4">
    <source>
        <dbReference type="Google" id="ProtNLM"/>
    </source>
</evidence>
<dbReference type="EMBL" id="JAPQKH010000004">
    <property type="protein sequence ID" value="KAJ5100938.1"/>
    <property type="molecule type" value="Genomic_DNA"/>
</dbReference>
<sequence>MYLLKAVSFIMAVGWTTGHMILNSPKPFGKATLNNSPLAADGSDFPCKLRPGAFEAPEEQNIVGVGETHPLSFEGGATHGGGSCQISLTTDRIPSKGSEWLVIKSFEGGCPARTSGSIGNSSTAVDPFQFNFTIPESMEPGDYTLAWTWFNQIGLREMYMNCAPITITGLPANGSQTRPSFPPMFIANINGCTTPENFDIRFPHPGNVLEYNGDPASLAPLNLPACTGVPLFGDRGVTALQVSPTSGSQLPSPVMTSAAPSWCIARPPTV</sequence>